<feature type="transmembrane region" description="Helical" evidence="8">
    <location>
        <begin position="157"/>
        <end position="181"/>
    </location>
</feature>
<dbReference type="Pfam" id="PF03591">
    <property type="entry name" value="AzlC"/>
    <property type="match status" value="1"/>
</dbReference>
<dbReference type="AlphaFoldDB" id="A0A4P6ZJC3"/>
<comment type="subcellular location">
    <subcellularLocation>
        <location evidence="1">Cell membrane</location>
        <topology evidence="1">Multi-pass membrane protein</topology>
    </subcellularLocation>
</comment>
<keyword evidence="10" id="KW-1185">Reference proteome</keyword>
<dbReference type="InterPro" id="IPR011606">
    <property type="entry name" value="Brnchd-chn_aa_trnsp_permease"/>
</dbReference>
<dbReference type="PANTHER" id="PTHR34979:SF1">
    <property type="entry name" value="INNER MEMBRANE PROTEIN YGAZ"/>
    <property type="match status" value="1"/>
</dbReference>
<evidence type="ECO:0000256" key="6">
    <source>
        <dbReference type="ARBA" id="ARBA00022989"/>
    </source>
</evidence>
<name>A0A4P6ZJC3_9LACO</name>
<evidence type="ECO:0000256" key="1">
    <source>
        <dbReference type="ARBA" id="ARBA00004651"/>
    </source>
</evidence>
<keyword evidence="5 8" id="KW-0812">Transmembrane</keyword>
<dbReference type="OrthoDB" id="3177005at2"/>
<dbReference type="EMBL" id="CP034726">
    <property type="protein sequence ID" value="QBP17718.1"/>
    <property type="molecule type" value="Genomic_DNA"/>
</dbReference>
<proteinExistence type="inferred from homology"/>
<feature type="transmembrane region" description="Helical" evidence="8">
    <location>
        <begin position="188"/>
        <end position="208"/>
    </location>
</feature>
<dbReference type="GO" id="GO:0005886">
    <property type="term" value="C:plasma membrane"/>
    <property type="evidence" value="ECO:0007669"/>
    <property type="project" value="UniProtKB-SubCell"/>
</dbReference>
<dbReference type="Proteomes" id="UP000294321">
    <property type="component" value="Chromosome"/>
</dbReference>
<protein>
    <submittedName>
        <fullName evidence="9">Branched-chain amino acid ABC transporter permease</fullName>
    </submittedName>
</protein>
<keyword evidence="4" id="KW-1003">Cell membrane</keyword>
<dbReference type="KEGG" id="lji:ELX58_00630"/>
<evidence type="ECO:0000313" key="9">
    <source>
        <dbReference type="EMBL" id="QBP17718.1"/>
    </source>
</evidence>
<evidence type="ECO:0000256" key="2">
    <source>
        <dbReference type="ARBA" id="ARBA00010735"/>
    </source>
</evidence>
<dbReference type="GO" id="GO:1903785">
    <property type="term" value="P:L-valine transmembrane transport"/>
    <property type="evidence" value="ECO:0007669"/>
    <property type="project" value="TreeGrafter"/>
</dbReference>
<organism evidence="9 10">
    <name type="scientific">Acetilactobacillus jinshanensis</name>
    <dbReference type="NCBI Taxonomy" id="1720083"/>
    <lineage>
        <taxon>Bacteria</taxon>
        <taxon>Bacillati</taxon>
        <taxon>Bacillota</taxon>
        <taxon>Bacilli</taxon>
        <taxon>Lactobacillales</taxon>
        <taxon>Lactobacillaceae</taxon>
        <taxon>Acetilactobacillus</taxon>
    </lineage>
</organism>
<feature type="transmembrane region" description="Helical" evidence="8">
    <location>
        <begin position="21"/>
        <end position="40"/>
    </location>
</feature>
<evidence type="ECO:0000256" key="8">
    <source>
        <dbReference type="SAM" id="Phobius"/>
    </source>
</evidence>
<keyword evidence="7 8" id="KW-0472">Membrane</keyword>
<evidence type="ECO:0000256" key="5">
    <source>
        <dbReference type="ARBA" id="ARBA00022692"/>
    </source>
</evidence>
<evidence type="ECO:0000256" key="7">
    <source>
        <dbReference type="ARBA" id="ARBA00023136"/>
    </source>
</evidence>
<accession>A0A4P6ZJC3</accession>
<evidence type="ECO:0000256" key="3">
    <source>
        <dbReference type="ARBA" id="ARBA00022448"/>
    </source>
</evidence>
<feature type="transmembrane region" description="Helical" evidence="8">
    <location>
        <begin position="214"/>
        <end position="232"/>
    </location>
</feature>
<keyword evidence="3" id="KW-0813">Transport</keyword>
<keyword evidence="6 8" id="KW-1133">Transmembrane helix</keyword>
<reference evidence="10" key="1">
    <citation type="submission" date="2018-12" db="EMBL/GenBank/DDBJ databases">
        <title>A new species of lactobacillus.</title>
        <authorList>
            <person name="Jian Y."/>
            <person name="Xin L."/>
            <person name="Hong Z.J."/>
            <person name="Ming L.Z."/>
            <person name="Hong X.Z."/>
        </authorList>
    </citation>
    <scope>NUCLEOTIDE SEQUENCE [LARGE SCALE GENOMIC DNA]</scope>
    <source>
        <strain evidence="10">HSLZ-75</strain>
    </source>
</reference>
<comment type="similarity">
    <text evidence="2">Belongs to the AzlC family.</text>
</comment>
<evidence type="ECO:0000313" key="10">
    <source>
        <dbReference type="Proteomes" id="UP000294321"/>
    </source>
</evidence>
<evidence type="ECO:0000256" key="4">
    <source>
        <dbReference type="ARBA" id="ARBA00022475"/>
    </source>
</evidence>
<dbReference type="RefSeq" id="WP_133441263.1">
    <property type="nucleotide sequence ID" value="NZ_CP034726.1"/>
</dbReference>
<dbReference type="PANTHER" id="PTHR34979">
    <property type="entry name" value="INNER MEMBRANE PROTEIN YGAZ"/>
    <property type="match status" value="1"/>
</dbReference>
<gene>
    <name evidence="9" type="ORF">ELX58_00630</name>
</gene>
<sequence>MIKQYAGSTEPAWLSNLRVSLPLDLSYIPIGLACGILLHAAGFNAWLTVMISMLVFSGGAQFIIASLVLIKSPMYSVVLMMFFLELRYALLGSSLSKYLQGHSNRFTFFFAVSLNDENFAINYLKFTTDKKFTPHDALSVEHYSLLFWTVSNFIGNFVGNAIVIDLDVVEFALTALFIYMIVVQTKDYIKLFVTIISVFISIIMIVLMRSTLGIVVAAVIASLIGYAIDAYARRRRRGHLLKTFKNPAGRPREDVKDVDYGDKF</sequence>